<name>A0A4Y9YDK5_9APHY</name>
<dbReference type="InterPro" id="IPR011009">
    <property type="entry name" value="Kinase-like_dom_sf"/>
</dbReference>
<proteinExistence type="predicted"/>
<dbReference type="Gene3D" id="3.30.200.20">
    <property type="entry name" value="Phosphorylase Kinase, domain 1"/>
    <property type="match status" value="1"/>
</dbReference>
<dbReference type="EMBL" id="SEKV01000271">
    <property type="protein sequence ID" value="TFY60100.1"/>
    <property type="molecule type" value="Genomic_DNA"/>
</dbReference>
<dbReference type="Gene3D" id="1.10.510.10">
    <property type="entry name" value="Transferase(Phosphotransferase) domain 1"/>
    <property type="match status" value="1"/>
</dbReference>
<dbReference type="SUPFAM" id="SSF56112">
    <property type="entry name" value="Protein kinase-like (PK-like)"/>
    <property type="match status" value="1"/>
</dbReference>
<reference evidence="1 2" key="1">
    <citation type="submission" date="2019-01" db="EMBL/GenBank/DDBJ databases">
        <title>Genome sequencing of the rare red list fungi Fomitopsis rosea.</title>
        <authorList>
            <person name="Buettner E."/>
            <person name="Kellner H."/>
        </authorList>
    </citation>
    <scope>NUCLEOTIDE SEQUENCE [LARGE SCALE GENOMIC DNA]</scope>
    <source>
        <strain evidence="1 2">DSM 105464</strain>
    </source>
</reference>
<evidence type="ECO:0000313" key="1">
    <source>
        <dbReference type="EMBL" id="TFY60100.1"/>
    </source>
</evidence>
<protein>
    <recommendedName>
        <fullName evidence="3">Protein kinase domain-containing protein</fullName>
    </recommendedName>
</protein>
<dbReference type="AlphaFoldDB" id="A0A4Y9YDK5"/>
<dbReference type="Proteomes" id="UP000298390">
    <property type="component" value="Unassembled WGS sequence"/>
</dbReference>
<sequence>MSQPPERTGSPPAPWKYGQLSEAELYWRDRQPWLEEHGYMLRPRYRPDWTPSWEGTSESHFMCEDGRRLIHPHILDATRVSDGTVVTLKKIDNSVHPYEVEIARMFCTEPLKLDPRNHCVQIIEVLQDPKEEAASIIVMPFLKTYNKPRFDTIGEALEFFHQALEGLQFMHENRVAHRLQRYLSPQCDDGPAAALRPQAISPVKC</sequence>
<evidence type="ECO:0000313" key="2">
    <source>
        <dbReference type="Proteomes" id="UP000298390"/>
    </source>
</evidence>
<dbReference type="STRING" id="34475.A0A4Y9YDK5"/>
<comment type="caution">
    <text evidence="1">The sequence shown here is derived from an EMBL/GenBank/DDBJ whole genome shotgun (WGS) entry which is preliminary data.</text>
</comment>
<accession>A0A4Y9YDK5</accession>
<gene>
    <name evidence="1" type="ORF">EVJ58_g5365</name>
</gene>
<evidence type="ECO:0008006" key="3">
    <source>
        <dbReference type="Google" id="ProtNLM"/>
    </source>
</evidence>
<organism evidence="1 2">
    <name type="scientific">Rhodofomes roseus</name>
    <dbReference type="NCBI Taxonomy" id="34475"/>
    <lineage>
        <taxon>Eukaryota</taxon>
        <taxon>Fungi</taxon>
        <taxon>Dikarya</taxon>
        <taxon>Basidiomycota</taxon>
        <taxon>Agaricomycotina</taxon>
        <taxon>Agaricomycetes</taxon>
        <taxon>Polyporales</taxon>
        <taxon>Rhodofomes</taxon>
    </lineage>
</organism>